<evidence type="ECO:0000313" key="2">
    <source>
        <dbReference type="Proteomes" id="UP000001449"/>
    </source>
</evidence>
<dbReference type="AlphaFoldDB" id="B8BSC3"/>
<dbReference type="eggNOG" id="ENOG502SW37">
    <property type="taxonomic scope" value="Eukaryota"/>
</dbReference>
<protein>
    <submittedName>
        <fullName evidence="1">Uncharacterized protein</fullName>
    </submittedName>
</protein>
<dbReference type="PaxDb" id="35128-Thaps1934"/>
<dbReference type="RefSeq" id="XP_002286463.1">
    <property type="nucleotide sequence ID" value="XM_002286427.1"/>
</dbReference>
<dbReference type="Proteomes" id="UP000001449">
    <property type="component" value="Chromosome 1"/>
</dbReference>
<dbReference type="GeneID" id="7453422"/>
<gene>
    <name evidence="1" type="ORF">THAPSDRAFT_1934</name>
</gene>
<dbReference type="HOGENOM" id="CLU_2077813_0_0_1"/>
<organism evidence="1 2">
    <name type="scientific">Thalassiosira pseudonana</name>
    <name type="common">Marine diatom</name>
    <name type="synonym">Cyclotella nana</name>
    <dbReference type="NCBI Taxonomy" id="35128"/>
    <lineage>
        <taxon>Eukaryota</taxon>
        <taxon>Sar</taxon>
        <taxon>Stramenopiles</taxon>
        <taxon>Ochrophyta</taxon>
        <taxon>Bacillariophyta</taxon>
        <taxon>Coscinodiscophyceae</taxon>
        <taxon>Thalassiosirophycidae</taxon>
        <taxon>Thalassiosirales</taxon>
        <taxon>Thalassiosiraceae</taxon>
        <taxon>Thalassiosira</taxon>
    </lineage>
</organism>
<dbReference type="EMBL" id="CM000638">
    <property type="protein sequence ID" value="EED96104.1"/>
    <property type="molecule type" value="Genomic_DNA"/>
</dbReference>
<accession>B8BSC3</accession>
<reference evidence="1 2" key="1">
    <citation type="journal article" date="2004" name="Science">
        <title>The genome of the diatom Thalassiosira pseudonana: ecology, evolution, and metabolism.</title>
        <authorList>
            <person name="Armbrust E.V."/>
            <person name="Berges J.A."/>
            <person name="Bowler C."/>
            <person name="Green B.R."/>
            <person name="Martinez D."/>
            <person name="Putnam N.H."/>
            <person name="Zhou S."/>
            <person name="Allen A.E."/>
            <person name="Apt K.E."/>
            <person name="Bechner M."/>
            <person name="Brzezinski M.A."/>
            <person name="Chaal B.K."/>
            <person name="Chiovitti A."/>
            <person name="Davis A.K."/>
            <person name="Demarest M.S."/>
            <person name="Detter J.C."/>
            <person name="Glavina T."/>
            <person name="Goodstein D."/>
            <person name="Hadi M.Z."/>
            <person name="Hellsten U."/>
            <person name="Hildebrand M."/>
            <person name="Jenkins B.D."/>
            <person name="Jurka J."/>
            <person name="Kapitonov V.V."/>
            <person name="Kroger N."/>
            <person name="Lau W.W."/>
            <person name="Lane T.W."/>
            <person name="Larimer F.W."/>
            <person name="Lippmeier J.C."/>
            <person name="Lucas S."/>
            <person name="Medina M."/>
            <person name="Montsant A."/>
            <person name="Obornik M."/>
            <person name="Parker M.S."/>
            <person name="Palenik B."/>
            <person name="Pazour G.J."/>
            <person name="Richardson P.M."/>
            <person name="Rynearson T.A."/>
            <person name="Saito M.A."/>
            <person name="Schwartz D.C."/>
            <person name="Thamatrakoln K."/>
            <person name="Valentin K."/>
            <person name="Vardi A."/>
            <person name="Wilkerson F.P."/>
            <person name="Rokhsar D.S."/>
        </authorList>
    </citation>
    <scope>NUCLEOTIDE SEQUENCE [LARGE SCALE GENOMIC DNA]</scope>
    <source>
        <strain evidence="1 2">CCMP1335</strain>
    </source>
</reference>
<dbReference type="OMA" id="CIPRIFF"/>
<keyword evidence="2" id="KW-1185">Reference proteome</keyword>
<reference evidence="1 2" key="2">
    <citation type="journal article" date="2008" name="Nature">
        <title>The Phaeodactylum genome reveals the evolutionary history of diatom genomes.</title>
        <authorList>
            <person name="Bowler C."/>
            <person name="Allen A.E."/>
            <person name="Badger J.H."/>
            <person name="Grimwood J."/>
            <person name="Jabbari K."/>
            <person name="Kuo A."/>
            <person name="Maheswari U."/>
            <person name="Martens C."/>
            <person name="Maumus F."/>
            <person name="Otillar R.P."/>
            <person name="Rayko E."/>
            <person name="Salamov A."/>
            <person name="Vandepoele K."/>
            <person name="Beszteri B."/>
            <person name="Gruber A."/>
            <person name="Heijde M."/>
            <person name="Katinka M."/>
            <person name="Mock T."/>
            <person name="Valentin K."/>
            <person name="Verret F."/>
            <person name="Berges J.A."/>
            <person name="Brownlee C."/>
            <person name="Cadoret J.P."/>
            <person name="Chiovitti A."/>
            <person name="Choi C.J."/>
            <person name="Coesel S."/>
            <person name="De Martino A."/>
            <person name="Detter J.C."/>
            <person name="Durkin C."/>
            <person name="Falciatore A."/>
            <person name="Fournet J."/>
            <person name="Haruta M."/>
            <person name="Huysman M.J."/>
            <person name="Jenkins B.D."/>
            <person name="Jiroutova K."/>
            <person name="Jorgensen R.E."/>
            <person name="Joubert Y."/>
            <person name="Kaplan A."/>
            <person name="Kroger N."/>
            <person name="Kroth P.G."/>
            <person name="La Roche J."/>
            <person name="Lindquist E."/>
            <person name="Lommer M."/>
            <person name="Martin-Jezequel V."/>
            <person name="Lopez P.J."/>
            <person name="Lucas S."/>
            <person name="Mangogna M."/>
            <person name="McGinnis K."/>
            <person name="Medlin L.K."/>
            <person name="Montsant A."/>
            <person name="Oudot-Le Secq M.P."/>
            <person name="Napoli C."/>
            <person name="Obornik M."/>
            <person name="Parker M.S."/>
            <person name="Petit J.L."/>
            <person name="Porcel B.M."/>
            <person name="Poulsen N."/>
            <person name="Robison M."/>
            <person name="Rychlewski L."/>
            <person name="Rynearson T.A."/>
            <person name="Schmutz J."/>
            <person name="Shapiro H."/>
            <person name="Siaut M."/>
            <person name="Stanley M."/>
            <person name="Sussman M.R."/>
            <person name="Taylor A.R."/>
            <person name="Vardi A."/>
            <person name="von Dassow P."/>
            <person name="Vyverman W."/>
            <person name="Willis A."/>
            <person name="Wyrwicz L.S."/>
            <person name="Rokhsar D.S."/>
            <person name="Weissenbach J."/>
            <person name="Armbrust E.V."/>
            <person name="Green B.R."/>
            <person name="Van de Peer Y."/>
            <person name="Grigoriev I.V."/>
        </authorList>
    </citation>
    <scope>NUCLEOTIDE SEQUENCE [LARGE SCALE GENOMIC DNA]</scope>
    <source>
        <strain evidence="1 2">CCMP1335</strain>
    </source>
</reference>
<name>B8BSC3_THAPS</name>
<evidence type="ECO:0000313" key="1">
    <source>
        <dbReference type="EMBL" id="EED96104.1"/>
    </source>
</evidence>
<proteinExistence type="predicted"/>
<dbReference type="InParanoid" id="B8BSC3"/>
<sequence>MTEEQVLRLVEKSEELWDKALESRKRANELTIEAETLGLQVESLASDATTSLKGASISEESLKEATDVQNKSIDLGSLLQKAVEASKEADEIEALAEEALAVAEAGLEQHLKDFPEAD</sequence>
<dbReference type="KEGG" id="tps:THAPSDRAFT_1934"/>